<dbReference type="PANTHER" id="PTHR12080">
    <property type="entry name" value="SIGNALING LYMPHOCYTIC ACTIVATION MOLECULE"/>
    <property type="match status" value="1"/>
</dbReference>
<dbReference type="InterPro" id="IPR013783">
    <property type="entry name" value="Ig-like_fold"/>
</dbReference>
<keyword evidence="2 6" id="KW-0732">Signal</keyword>
<dbReference type="InterPro" id="IPR003599">
    <property type="entry name" value="Ig_sub"/>
</dbReference>
<evidence type="ECO:0000256" key="3">
    <source>
        <dbReference type="ARBA" id="ARBA00023136"/>
    </source>
</evidence>
<protein>
    <submittedName>
        <fullName evidence="8">SLAM family member 9</fullName>
    </submittedName>
</protein>
<dbReference type="InterPro" id="IPR036179">
    <property type="entry name" value="Ig-like_dom_sf"/>
</dbReference>
<dbReference type="CDD" id="cd16842">
    <property type="entry name" value="Ig_SLAM-like_N"/>
    <property type="match status" value="1"/>
</dbReference>
<evidence type="ECO:0000313" key="8">
    <source>
        <dbReference type="EMBL" id="GAB1285729.1"/>
    </source>
</evidence>
<dbReference type="SMART" id="SM00409">
    <property type="entry name" value="IG"/>
    <property type="match status" value="1"/>
</dbReference>
<keyword evidence="9" id="KW-1185">Reference proteome</keyword>
<evidence type="ECO:0000313" key="9">
    <source>
        <dbReference type="Proteomes" id="UP001623349"/>
    </source>
</evidence>
<dbReference type="Pfam" id="PF07686">
    <property type="entry name" value="V-set"/>
    <property type="match status" value="1"/>
</dbReference>
<keyword evidence="5" id="KW-0812">Transmembrane</keyword>
<feature type="chain" id="PRO_5045518642" evidence="6">
    <location>
        <begin position="18"/>
        <end position="285"/>
    </location>
</feature>
<keyword evidence="3 5" id="KW-0472">Membrane</keyword>
<dbReference type="SUPFAM" id="SSF48726">
    <property type="entry name" value="Immunoglobulin"/>
    <property type="match status" value="1"/>
</dbReference>
<name>A0ABQ0EFL3_APOSI</name>
<evidence type="ECO:0000256" key="4">
    <source>
        <dbReference type="ARBA" id="ARBA00023180"/>
    </source>
</evidence>
<evidence type="ECO:0000256" key="6">
    <source>
        <dbReference type="SAM" id="SignalP"/>
    </source>
</evidence>
<dbReference type="EMBL" id="BAAFST010000001">
    <property type="protein sequence ID" value="GAB1285729.1"/>
    <property type="molecule type" value="Genomic_DNA"/>
</dbReference>
<dbReference type="Proteomes" id="UP001623349">
    <property type="component" value="Unassembled WGS sequence"/>
</dbReference>
<dbReference type="InterPro" id="IPR015631">
    <property type="entry name" value="CD2/SLAM_rcpt"/>
</dbReference>
<gene>
    <name evidence="8" type="ORF">APTSU1_000095900</name>
</gene>
<evidence type="ECO:0000256" key="5">
    <source>
        <dbReference type="SAM" id="Phobius"/>
    </source>
</evidence>
<keyword evidence="4" id="KW-0325">Glycoprotein</keyword>
<evidence type="ECO:0000259" key="7">
    <source>
        <dbReference type="PROSITE" id="PS50835"/>
    </source>
</evidence>
<organism evidence="8 9">
    <name type="scientific">Apodemus speciosus</name>
    <name type="common">Large Japanese field mouse</name>
    <dbReference type="NCBI Taxonomy" id="105296"/>
    <lineage>
        <taxon>Eukaryota</taxon>
        <taxon>Metazoa</taxon>
        <taxon>Chordata</taxon>
        <taxon>Craniata</taxon>
        <taxon>Vertebrata</taxon>
        <taxon>Euteleostomi</taxon>
        <taxon>Mammalia</taxon>
        <taxon>Eutheria</taxon>
        <taxon>Euarchontoglires</taxon>
        <taxon>Glires</taxon>
        <taxon>Rodentia</taxon>
        <taxon>Myomorpha</taxon>
        <taxon>Muroidea</taxon>
        <taxon>Muridae</taxon>
        <taxon>Murinae</taxon>
        <taxon>Apodemus</taxon>
    </lineage>
</organism>
<evidence type="ECO:0000256" key="1">
    <source>
        <dbReference type="ARBA" id="ARBA00004370"/>
    </source>
</evidence>
<feature type="signal peptide" evidence="6">
    <location>
        <begin position="1"/>
        <end position="17"/>
    </location>
</feature>
<comment type="caution">
    <text evidence="8">The sequence shown here is derived from an EMBL/GenBank/DDBJ whole genome shotgun (WGS) entry which is preliminary data.</text>
</comment>
<sequence>MGALLWSLLLLLQKVKGFSGDEEDPEEVVAVLQESINLSLEIPSDEEIKDIIWFSQKNLAVVMPGKEGQPAVVMAMDPRYRGRVSVPESSYSLHISNLTWEDSGLYKAQVNLKTSQLRITKSYDLRVYRRLSKPHIAVSSNISEEGVCNISLTCSIERAGVDVTYIWLSSPGSTNTSYEGSVLRTSWRPGDKAPSYTCRVSNPVSHISSRRISVGSFCADLGYPEKPSMFCFLVKSLFLLFLLVILAVGLCIFQARKNYEMRRARKLKRDRIKLRKKGKSGPTPV</sequence>
<evidence type="ECO:0000256" key="2">
    <source>
        <dbReference type="ARBA" id="ARBA00022729"/>
    </source>
</evidence>
<reference evidence="8 9" key="1">
    <citation type="submission" date="2024-08" db="EMBL/GenBank/DDBJ databases">
        <title>The draft genome of Apodemus speciosus.</title>
        <authorList>
            <person name="Nabeshima K."/>
            <person name="Suzuki S."/>
            <person name="Onuma M."/>
        </authorList>
    </citation>
    <scope>NUCLEOTIDE SEQUENCE [LARGE SCALE GENOMIC DNA]</scope>
    <source>
        <strain evidence="8">IB14-021</strain>
    </source>
</reference>
<dbReference type="InterPro" id="IPR013106">
    <property type="entry name" value="Ig_V-set"/>
</dbReference>
<feature type="domain" description="Ig-like" evidence="7">
    <location>
        <begin position="134"/>
        <end position="213"/>
    </location>
</feature>
<keyword evidence="5" id="KW-1133">Transmembrane helix</keyword>
<dbReference type="InterPro" id="IPR007110">
    <property type="entry name" value="Ig-like_dom"/>
</dbReference>
<proteinExistence type="predicted"/>
<dbReference type="PANTHER" id="PTHR12080:SF18">
    <property type="entry name" value="SLAM FAMILY MEMBER 9"/>
    <property type="match status" value="1"/>
</dbReference>
<accession>A0ABQ0EFL3</accession>
<dbReference type="Gene3D" id="2.60.40.10">
    <property type="entry name" value="Immunoglobulins"/>
    <property type="match status" value="2"/>
</dbReference>
<feature type="transmembrane region" description="Helical" evidence="5">
    <location>
        <begin position="232"/>
        <end position="253"/>
    </location>
</feature>
<dbReference type="PROSITE" id="PS50835">
    <property type="entry name" value="IG_LIKE"/>
    <property type="match status" value="1"/>
</dbReference>
<comment type="subcellular location">
    <subcellularLocation>
        <location evidence="1">Membrane</location>
    </subcellularLocation>
</comment>